<accession>A0A4Q9LNJ2</accession>
<evidence type="ECO:0000313" key="6">
    <source>
        <dbReference type="Proteomes" id="UP000293045"/>
    </source>
</evidence>
<dbReference type="GO" id="GO:0030686">
    <property type="term" value="C:90S preribosome"/>
    <property type="evidence" value="ECO:0007669"/>
    <property type="project" value="TreeGrafter"/>
</dbReference>
<dbReference type="GO" id="GO:0000472">
    <property type="term" value="P:endonucleolytic cleavage to generate mature 5'-end of SSU-rRNA from (SSU-rRNA, 5.8S rRNA, LSU-rRNA)"/>
    <property type="evidence" value="ECO:0007669"/>
    <property type="project" value="TreeGrafter"/>
</dbReference>
<feature type="repeat" description="WD" evidence="3">
    <location>
        <begin position="330"/>
        <end position="369"/>
    </location>
</feature>
<reference evidence="5 6" key="1">
    <citation type="submission" date="2017-12" db="EMBL/GenBank/DDBJ databases">
        <authorList>
            <person name="Pombert J.-F."/>
            <person name="Haag K.L."/>
            <person name="Ebert D."/>
        </authorList>
    </citation>
    <scope>NUCLEOTIDE SEQUENCE [LARGE SCALE GENOMIC DNA]</scope>
    <source>
        <strain evidence="5">IL-BN-2</strain>
    </source>
</reference>
<dbReference type="PANTHER" id="PTHR19854:SF15">
    <property type="entry name" value="TRANSDUCIN BETA-LIKE PROTEIN 3"/>
    <property type="match status" value="1"/>
</dbReference>
<dbReference type="EMBL" id="PIXR01000004">
    <property type="protein sequence ID" value="TBU10003.1"/>
    <property type="molecule type" value="Genomic_DNA"/>
</dbReference>
<dbReference type="Proteomes" id="UP000293045">
    <property type="component" value="Unassembled WGS sequence"/>
</dbReference>
<sequence>MISILQIDRSFIPISDTPYFYVNEINFYTIFDSSIRITNLTTFKVEEIKFLKKILLFTIHNNKIIIYDSALNIIDLFGNLIYKTNIQNYTILCMKGIEDFLIFLCSDKCVRRFCFTTRKIEILFKNNNSYKFLEIENKKIFVVDEIGTVLYYDLTSNILKTHEFNEPIRSIYCAENTVNPCITVYISFVSGKLFIYDFITSSVIETLELKKDFLIFHYENQLYGINNNKIYFLQNNRTPKKLLNVYCEIIRTEIFFDNLILVTNEYDFIVVDLKDFKIKYILTGNADEITDMKMDNKKRIFISTNSEILRYLDLNDFNENGKFACKSYLLKGHRDAILSLDLSDEYLISGSRDKTAIIWRIEGKKIKKIKKLKTHTDSINGTAIFKDLIATAGKDKTLQIFKIKNDKIKTIFTKQVHSKEINSLEISKYRKMIATGSQDKSINIFDFNGTILKSIKSHTRGIWSVSFGQNILASSSSDTTVQIHNLDTYDSQILHGHTTAVVKCLVFNNDTQVISSDLNGIIKIWDTKKLKCLNTLDTQNTKIWSLFYHNGLYTGTSDGQINFFIDITESHQTAIKKSKENLIQTNFLIQRSIEDKNYLQTISLLINKEILNNSDYTVIYNILEDNFCSEILSEIIEIIFTRKEAVINAINKFIISFKSVQIIDLLLRCLIDRKMLNEEDCFKIQKNLQKQFKGILDLYSNVICYDIIK</sequence>
<dbReference type="SMART" id="SM00320">
    <property type="entry name" value="WD40"/>
    <property type="match status" value="7"/>
</dbReference>
<dbReference type="InterPro" id="IPR036322">
    <property type="entry name" value="WD40_repeat_dom_sf"/>
</dbReference>
<comment type="caution">
    <text evidence="5">The sequence shown here is derived from an EMBL/GenBank/DDBJ whole genome shotgun (WGS) entry which is preliminary data.</text>
</comment>
<feature type="domain" description="Anaphase-promoting complex subunit 4-like WD40" evidence="4">
    <location>
        <begin position="386"/>
        <end position="469"/>
    </location>
</feature>
<protein>
    <submittedName>
        <fullName evidence="5">Putative U3 small nucleolar RNA-associated protein</fullName>
    </submittedName>
</protein>
<dbReference type="Pfam" id="PF12894">
    <property type="entry name" value="ANAPC4_WD40"/>
    <property type="match status" value="1"/>
</dbReference>
<dbReference type="CDD" id="cd00200">
    <property type="entry name" value="WD40"/>
    <property type="match status" value="1"/>
</dbReference>
<dbReference type="SUPFAM" id="SSF50978">
    <property type="entry name" value="WD40 repeat-like"/>
    <property type="match status" value="2"/>
</dbReference>
<dbReference type="VEuPathDB" id="MicrosporidiaDB:CWI36_0004p0050"/>
<dbReference type="GO" id="GO:0000480">
    <property type="term" value="P:endonucleolytic cleavage in 5'-ETS of tricistronic rRNA transcript (SSU-rRNA, 5.8S rRNA, LSU-rRNA)"/>
    <property type="evidence" value="ECO:0007669"/>
    <property type="project" value="TreeGrafter"/>
</dbReference>
<name>A0A4Q9LNJ2_9MICR</name>
<dbReference type="PROSITE" id="PS50082">
    <property type="entry name" value="WD_REPEATS_2"/>
    <property type="match status" value="3"/>
</dbReference>
<organism evidence="5 6">
    <name type="scientific">Hamiltosporidium magnivora</name>
    <dbReference type="NCBI Taxonomy" id="148818"/>
    <lineage>
        <taxon>Eukaryota</taxon>
        <taxon>Fungi</taxon>
        <taxon>Fungi incertae sedis</taxon>
        <taxon>Microsporidia</taxon>
        <taxon>Dubosqiidae</taxon>
        <taxon>Hamiltosporidium</taxon>
    </lineage>
</organism>
<dbReference type="PROSITE" id="PS50294">
    <property type="entry name" value="WD_REPEATS_REGION"/>
    <property type="match status" value="1"/>
</dbReference>
<feature type="repeat" description="WD" evidence="3">
    <location>
        <begin position="494"/>
        <end position="535"/>
    </location>
</feature>
<dbReference type="InterPro" id="IPR024977">
    <property type="entry name" value="Apc4-like_WD40_dom"/>
</dbReference>
<dbReference type="PANTHER" id="PTHR19854">
    <property type="entry name" value="TRANSDUCIN BETA-LIKE 3"/>
    <property type="match status" value="1"/>
</dbReference>
<dbReference type="GO" id="GO:0034511">
    <property type="term" value="F:U3 snoRNA binding"/>
    <property type="evidence" value="ECO:0007669"/>
    <property type="project" value="TreeGrafter"/>
</dbReference>
<feature type="repeat" description="WD" evidence="3">
    <location>
        <begin position="414"/>
        <end position="448"/>
    </location>
</feature>
<dbReference type="Pfam" id="PF00400">
    <property type="entry name" value="WD40"/>
    <property type="match status" value="2"/>
</dbReference>
<evidence type="ECO:0000256" key="3">
    <source>
        <dbReference type="PROSITE-ProRule" id="PRU00221"/>
    </source>
</evidence>
<dbReference type="Gene3D" id="2.130.10.10">
    <property type="entry name" value="YVTN repeat-like/Quinoprotein amine dehydrogenase"/>
    <property type="match status" value="2"/>
</dbReference>
<evidence type="ECO:0000256" key="2">
    <source>
        <dbReference type="ARBA" id="ARBA00022737"/>
    </source>
</evidence>
<evidence type="ECO:0000256" key="1">
    <source>
        <dbReference type="ARBA" id="ARBA00022574"/>
    </source>
</evidence>
<keyword evidence="2" id="KW-0677">Repeat</keyword>
<evidence type="ECO:0000313" key="5">
    <source>
        <dbReference type="EMBL" id="TBU10003.1"/>
    </source>
</evidence>
<dbReference type="GO" id="GO:0005730">
    <property type="term" value="C:nucleolus"/>
    <property type="evidence" value="ECO:0007669"/>
    <property type="project" value="TreeGrafter"/>
</dbReference>
<dbReference type="AlphaFoldDB" id="A0A4Q9LNJ2"/>
<dbReference type="InterPro" id="IPR001680">
    <property type="entry name" value="WD40_rpt"/>
</dbReference>
<evidence type="ECO:0000259" key="4">
    <source>
        <dbReference type="Pfam" id="PF12894"/>
    </source>
</evidence>
<dbReference type="InterPro" id="IPR015943">
    <property type="entry name" value="WD40/YVTN_repeat-like_dom_sf"/>
</dbReference>
<keyword evidence="1 3" id="KW-0853">WD repeat</keyword>
<gene>
    <name evidence="5" type="ORF">CWI39_0004p0030</name>
</gene>
<dbReference type="VEuPathDB" id="MicrosporidiaDB:CWI39_0004p0030"/>
<proteinExistence type="predicted"/>